<comment type="function">
    <text evidence="5">Involved in copper resistance.</text>
</comment>
<keyword evidence="5" id="KW-0574">Periplasm</keyword>
<keyword evidence="4 5" id="KW-0186">Copper</keyword>
<dbReference type="InterPro" id="IPR014756">
    <property type="entry name" value="Ig_E-set"/>
</dbReference>
<dbReference type="EMBL" id="FPAZ01000002">
    <property type="protein sequence ID" value="SFT41264.1"/>
    <property type="molecule type" value="Genomic_DNA"/>
</dbReference>
<evidence type="ECO:0000313" key="8">
    <source>
        <dbReference type="EMBL" id="SFT41264.1"/>
    </source>
</evidence>
<dbReference type="InterPro" id="IPR032694">
    <property type="entry name" value="CopC/D"/>
</dbReference>
<evidence type="ECO:0000256" key="4">
    <source>
        <dbReference type="ARBA" id="ARBA00023008"/>
    </source>
</evidence>
<evidence type="ECO:0000313" key="9">
    <source>
        <dbReference type="Proteomes" id="UP000183805"/>
    </source>
</evidence>
<comment type="caution">
    <text evidence="8">The sequence shown here is derived from an EMBL/GenBank/DDBJ whole genome shotgun (WGS) entry which is preliminary data.</text>
</comment>
<feature type="domain" description="CopC" evidence="7">
    <location>
        <begin position="22"/>
        <end position="114"/>
    </location>
</feature>
<comment type="subcellular location">
    <subcellularLocation>
        <location evidence="1">Cell envelope</location>
    </subcellularLocation>
    <subcellularLocation>
        <location evidence="5">Periplasm</location>
    </subcellularLocation>
</comment>
<feature type="chain" id="PRO_5045305693" description="Copper resistance protein C" evidence="6">
    <location>
        <begin position="22"/>
        <end position="135"/>
    </location>
</feature>
<feature type="signal peptide" evidence="6">
    <location>
        <begin position="1"/>
        <end position="21"/>
    </location>
</feature>
<dbReference type="SUPFAM" id="SSF81296">
    <property type="entry name" value="E set domains"/>
    <property type="match status" value="1"/>
</dbReference>
<evidence type="ECO:0000256" key="1">
    <source>
        <dbReference type="ARBA" id="ARBA00004196"/>
    </source>
</evidence>
<sequence length="135" mass="15157">MKFFKYVAFMFVLTMPFMASAHVSVTHTLPQDKAMLMSSPEQLSLAFSGKVRLAKIVVQDAHKQPIDFDFKPTAAPSSDFSWPLPHLKQGNYTVKWIALGGDGHKMTGEFTFMIHATKHSNKTKMPENGHGNHNH</sequence>
<dbReference type="Pfam" id="PF04234">
    <property type="entry name" value="CopC"/>
    <property type="match status" value="1"/>
</dbReference>
<dbReference type="InterPro" id="IPR014755">
    <property type="entry name" value="Cu-Rt/internalin_Ig-like"/>
</dbReference>
<evidence type="ECO:0000256" key="3">
    <source>
        <dbReference type="ARBA" id="ARBA00022729"/>
    </source>
</evidence>
<proteinExistence type="inferred from homology"/>
<evidence type="ECO:0000256" key="5">
    <source>
        <dbReference type="RuleBase" id="RU369037"/>
    </source>
</evidence>
<dbReference type="InterPro" id="IPR007348">
    <property type="entry name" value="CopC_dom"/>
</dbReference>
<evidence type="ECO:0000256" key="2">
    <source>
        <dbReference type="ARBA" id="ARBA00022723"/>
    </source>
</evidence>
<keyword evidence="2 5" id="KW-0479">Metal-binding</keyword>
<dbReference type="Gene3D" id="2.60.40.1220">
    <property type="match status" value="1"/>
</dbReference>
<dbReference type="PANTHER" id="PTHR34820:SF4">
    <property type="entry name" value="INNER MEMBRANE PROTEIN YEBZ"/>
    <property type="match status" value="1"/>
</dbReference>
<protein>
    <recommendedName>
        <fullName evidence="5">Copper resistance protein C</fullName>
    </recommendedName>
</protein>
<dbReference type="Proteomes" id="UP000183805">
    <property type="component" value="Unassembled WGS sequence"/>
</dbReference>
<dbReference type="RefSeq" id="WP_074988540.1">
    <property type="nucleotide sequence ID" value="NZ_FPAZ01000002.1"/>
</dbReference>
<organism evidence="8 9">
    <name type="scientific">Pseudoalteromonas lipolytica</name>
    <dbReference type="NCBI Taxonomy" id="570156"/>
    <lineage>
        <taxon>Bacteria</taxon>
        <taxon>Pseudomonadati</taxon>
        <taxon>Pseudomonadota</taxon>
        <taxon>Gammaproteobacteria</taxon>
        <taxon>Alteromonadales</taxon>
        <taxon>Pseudoalteromonadaceae</taxon>
        <taxon>Pseudoalteromonas</taxon>
    </lineage>
</organism>
<evidence type="ECO:0000259" key="7">
    <source>
        <dbReference type="Pfam" id="PF04234"/>
    </source>
</evidence>
<name>A0ABY1GBQ8_9GAMM</name>
<reference evidence="8 9" key="1">
    <citation type="submission" date="2016-10" db="EMBL/GenBank/DDBJ databases">
        <authorList>
            <person name="Varghese N."/>
            <person name="Submissions S."/>
        </authorList>
    </citation>
    <scope>NUCLEOTIDE SEQUENCE [LARGE SCALE GENOMIC DNA]</scope>
    <source>
        <strain evidence="8 9">CGMCC 1.8499</strain>
    </source>
</reference>
<keyword evidence="3 5" id="KW-0732">Signal</keyword>
<accession>A0ABY1GBQ8</accession>
<comment type="similarity">
    <text evidence="5">Belongs to the CopC family.</text>
</comment>
<evidence type="ECO:0000256" key="6">
    <source>
        <dbReference type="SAM" id="SignalP"/>
    </source>
</evidence>
<gene>
    <name evidence="8" type="ORF">SAMN04487854_102236</name>
</gene>
<dbReference type="PANTHER" id="PTHR34820">
    <property type="entry name" value="INNER MEMBRANE PROTEIN YEBZ"/>
    <property type="match status" value="1"/>
</dbReference>
<keyword evidence="9" id="KW-1185">Reference proteome</keyword>